<feature type="binding site" evidence="11 13">
    <location>
        <position position="46"/>
    </location>
    <ligand>
        <name>pyruvate</name>
        <dbReference type="ChEBI" id="CHEBI:15361"/>
    </ligand>
</feature>
<feature type="site" description="L-lysine inhibitor binding" evidence="14">
    <location>
        <position position="85"/>
    </location>
</feature>
<dbReference type="NCBIfam" id="TIGR00674">
    <property type="entry name" value="dapA"/>
    <property type="match status" value="1"/>
</dbReference>
<dbReference type="PATRIC" id="fig|230361.4.peg.1819"/>
<gene>
    <name evidence="11 15" type="primary">dapA</name>
    <name evidence="15" type="ORF">sm9_1757</name>
</gene>
<dbReference type="PANTHER" id="PTHR12128">
    <property type="entry name" value="DIHYDRODIPICOLINATE SYNTHASE"/>
    <property type="match status" value="1"/>
</dbReference>
<comment type="similarity">
    <text evidence="11">Belongs to the DapA family.</text>
</comment>
<keyword evidence="9 11" id="KW-0704">Schiff base</keyword>
<evidence type="ECO:0000256" key="6">
    <source>
        <dbReference type="ARBA" id="ARBA00022915"/>
    </source>
</evidence>
<dbReference type="PANTHER" id="PTHR12128:SF66">
    <property type="entry name" value="4-HYDROXY-2-OXOGLUTARATE ALDOLASE, MITOCHONDRIAL"/>
    <property type="match status" value="1"/>
</dbReference>
<accession>A0A0U3CZ25</accession>
<feature type="site" description="L-lysine inhibitor binding; via carbonyl oxygen" evidence="14">
    <location>
        <position position="50"/>
    </location>
</feature>
<dbReference type="SUPFAM" id="SSF51569">
    <property type="entry name" value="Aldolase"/>
    <property type="match status" value="1"/>
</dbReference>
<dbReference type="InterPro" id="IPR002220">
    <property type="entry name" value="DapA-like"/>
</dbReference>
<organism evidence="15 16">
    <name type="scientific">Methanobrevibacter millerae</name>
    <dbReference type="NCBI Taxonomy" id="230361"/>
    <lineage>
        <taxon>Archaea</taxon>
        <taxon>Methanobacteriati</taxon>
        <taxon>Methanobacteriota</taxon>
        <taxon>Methanomada group</taxon>
        <taxon>Methanobacteria</taxon>
        <taxon>Methanobacteriales</taxon>
        <taxon>Methanobacteriaceae</taxon>
        <taxon>Methanobrevibacter</taxon>
    </lineage>
</organism>
<keyword evidence="5 11" id="KW-0028">Amino-acid biosynthesis</keyword>
<evidence type="ECO:0000256" key="2">
    <source>
        <dbReference type="ARBA" id="ARBA00005120"/>
    </source>
</evidence>
<feature type="site" description="Part of a proton relay during catalysis" evidence="11 14">
    <location>
        <position position="45"/>
    </location>
</feature>
<comment type="pathway">
    <text evidence="2 11">Amino-acid biosynthesis; L-lysine biosynthesis via DAP pathway; (S)-tetrahydrodipicolinate from L-aspartate: step 3/4.</text>
</comment>
<dbReference type="PROSITE" id="PS00665">
    <property type="entry name" value="DHDPS_1"/>
    <property type="match status" value="1"/>
</dbReference>
<dbReference type="RefSeq" id="WP_058739754.1">
    <property type="nucleotide sequence ID" value="NZ_CP011266.1"/>
</dbReference>
<evidence type="ECO:0000256" key="3">
    <source>
        <dbReference type="ARBA" id="ARBA00012086"/>
    </source>
</evidence>
<name>A0A0U3CZ25_9EURY</name>
<evidence type="ECO:0000313" key="16">
    <source>
        <dbReference type="Proteomes" id="UP000067738"/>
    </source>
</evidence>
<evidence type="ECO:0000256" key="14">
    <source>
        <dbReference type="PIRSR" id="PIRSR001365-3"/>
    </source>
</evidence>
<feature type="active site" description="Proton donor/acceptor" evidence="11 12">
    <location>
        <position position="133"/>
    </location>
</feature>
<dbReference type="GO" id="GO:0008675">
    <property type="term" value="F:2-dehydro-3-deoxy-phosphogluconate aldolase activity"/>
    <property type="evidence" value="ECO:0007669"/>
    <property type="project" value="UniProtKB-ARBA"/>
</dbReference>
<dbReference type="AlphaFoldDB" id="A0A0U3CZ25"/>
<dbReference type="InterPro" id="IPR020624">
    <property type="entry name" value="Schiff_base-form_aldolases_CS"/>
</dbReference>
<keyword evidence="7 11" id="KW-0457">Lysine biosynthesis</keyword>
<evidence type="ECO:0000256" key="1">
    <source>
        <dbReference type="ARBA" id="ARBA00003294"/>
    </source>
</evidence>
<dbReference type="KEGG" id="mmil:sm9_1757"/>
<dbReference type="GeneID" id="26736700"/>
<dbReference type="GO" id="GO:0005737">
    <property type="term" value="C:cytoplasm"/>
    <property type="evidence" value="ECO:0007669"/>
    <property type="project" value="UniProtKB-SubCell"/>
</dbReference>
<dbReference type="Proteomes" id="UP000067738">
    <property type="component" value="Chromosome"/>
</dbReference>
<evidence type="ECO:0000256" key="11">
    <source>
        <dbReference type="HAMAP-Rule" id="MF_00418"/>
    </source>
</evidence>
<evidence type="ECO:0000256" key="8">
    <source>
        <dbReference type="ARBA" id="ARBA00023239"/>
    </source>
</evidence>
<keyword evidence="6 11" id="KW-0220">Diaminopimelate biosynthesis</keyword>
<evidence type="ECO:0000256" key="10">
    <source>
        <dbReference type="ARBA" id="ARBA00047836"/>
    </source>
</evidence>
<feature type="active site" description="Schiff-base intermediate with substrate" evidence="11 12">
    <location>
        <position position="161"/>
    </location>
</feature>
<dbReference type="Gene3D" id="3.20.20.70">
    <property type="entry name" value="Aldolase class I"/>
    <property type="match status" value="1"/>
</dbReference>
<dbReference type="SMART" id="SM01130">
    <property type="entry name" value="DHDPS"/>
    <property type="match status" value="1"/>
</dbReference>
<dbReference type="PRINTS" id="PR00146">
    <property type="entry name" value="DHPICSNTHASE"/>
</dbReference>
<dbReference type="EC" id="4.3.3.7" evidence="3 11"/>
<comment type="catalytic activity">
    <reaction evidence="10 11">
        <text>L-aspartate 4-semialdehyde + pyruvate = (2S,4S)-4-hydroxy-2,3,4,5-tetrahydrodipicolinate + H2O + H(+)</text>
        <dbReference type="Rhea" id="RHEA:34171"/>
        <dbReference type="ChEBI" id="CHEBI:15361"/>
        <dbReference type="ChEBI" id="CHEBI:15377"/>
        <dbReference type="ChEBI" id="CHEBI:15378"/>
        <dbReference type="ChEBI" id="CHEBI:67139"/>
        <dbReference type="ChEBI" id="CHEBI:537519"/>
        <dbReference type="EC" id="4.3.3.7"/>
    </reaction>
</comment>
<feature type="site" description="L-lysine inhibitor binding" evidence="14">
    <location>
        <position position="81"/>
    </location>
</feature>
<keyword evidence="16" id="KW-1185">Reference proteome</keyword>
<feature type="binding site" evidence="11 13">
    <location>
        <position position="208"/>
    </location>
    <ligand>
        <name>pyruvate</name>
        <dbReference type="ChEBI" id="CHEBI:15361"/>
    </ligand>
</feature>
<feature type="site" description="Part of a proton relay during catalysis" evidence="14">
    <location>
        <position position="107"/>
    </location>
</feature>
<comment type="caution">
    <text evidence="11">Was originally thought to be a dihydrodipicolinate synthase (DHDPS), catalyzing the condensation of (S)-aspartate-beta-semialdehyde [(S)-ASA] and pyruvate to dihydrodipicolinate (DHDP). However, it was shown in E.coli that the product of the enzymatic reaction is not dihydrodipicolinate but in fact (4S)-4-hydroxy-2,3,4,5-tetrahydro-(2S)-dipicolinic acid (HTPA), and that the consecutive dehydration reaction leading to DHDP is not spontaneous but catalyzed by DapB.</text>
</comment>
<evidence type="ECO:0000256" key="7">
    <source>
        <dbReference type="ARBA" id="ARBA00023154"/>
    </source>
</evidence>
<comment type="function">
    <text evidence="1 11">Catalyzes the condensation of (S)-aspartate-beta-semialdehyde [(S)-ASA] and pyruvate to 4-hydroxy-tetrahydrodipicolinate (HTPA).</text>
</comment>
<evidence type="ECO:0000256" key="12">
    <source>
        <dbReference type="PIRSR" id="PIRSR001365-1"/>
    </source>
</evidence>
<dbReference type="GO" id="GO:0019877">
    <property type="term" value="P:diaminopimelate biosynthetic process"/>
    <property type="evidence" value="ECO:0007669"/>
    <property type="project" value="UniProtKB-UniRule"/>
</dbReference>
<proteinExistence type="inferred from homology"/>
<evidence type="ECO:0000313" key="15">
    <source>
        <dbReference type="EMBL" id="ALT69524.1"/>
    </source>
</evidence>
<dbReference type="Pfam" id="PF00701">
    <property type="entry name" value="DHDPS"/>
    <property type="match status" value="1"/>
</dbReference>
<protein>
    <recommendedName>
        <fullName evidence="3 11">4-hydroxy-tetrahydrodipicolinate synthase</fullName>
        <shortName evidence="11">HTPA synthase</shortName>
        <ecNumber evidence="3 11">4.3.3.7</ecNumber>
    </recommendedName>
</protein>
<dbReference type="InterPro" id="IPR005263">
    <property type="entry name" value="DapA"/>
</dbReference>
<evidence type="ECO:0000256" key="4">
    <source>
        <dbReference type="ARBA" id="ARBA00022490"/>
    </source>
</evidence>
<evidence type="ECO:0000256" key="13">
    <source>
        <dbReference type="PIRSR" id="PIRSR001365-2"/>
    </source>
</evidence>
<dbReference type="OrthoDB" id="33636at2157"/>
<dbReference type="GO" id="GO:0009089">
    <property type="term" value="P:lysine biosynthetic process via diaminopimelate"/>
    <property type="evidence" value="ECO:0007669"/>
    <property type="project" value="UniProtKB-UniRule"/>
</dbReference>
<dbReference type="HAMAP" id="MF_00418">
    <property type="entry name" value="DapA"/>
    <property type="match status" value="1"/>
</dbReference>
<keyword evidence="4 11" id="KW-0963">Cytoplasm</keyword>
<comment type="subunit">
    <text evidence="11">Homotetramer; dimer of dimers.</text>
</comment>
<dbReference type="PROSITE" id="PS00666">
    <property type="entry name" value="DHDPS_2"/>
    <property type="match status" value="1"/>
</dbReference>
<dbReference type="GO" id="GO:0008840">
    <property type="term" value="F:4-hydroxy-tetrahydrodipicolinate synthase activity"/>
    <property type="evidence" value="ECO:0007669"/>
    <property type="project" value="UniProtKB-UniRule"/>
</dbReference>
<evidence type="ECO:0000256" key="5">
    <source>
        <dbReference type="ARBA" id="ARBA00022605"/>
    </source>
</evidence>
<dbReference type="InterPro" id="IPR020625">
    <property type="entry name" value="Schiff_base-form_aldolases_AS"/>
</dbReference>
<dbReference type="PIRSF" id="PIRSF001365">
    <property type="entry name" value="DHDPS"/>
    <property type="match status" value="1"/>
</dbReference>
<feature type="site" description="Part of a proton relay during catalysis" evidence="11 14">
    <location>
        <position position="108"/>
    </location>
</feature>
<dbReference type="EMBL" id="CP011266">
    <property type="protein sequence ID" value="ALT69524.1"/>
    <property type="molecule type" value="Genomic_DNA"/>
</dbReference>
<evidence type="ECO:0000256" key="9">
    <source>
        <dbReference type="ARBA" id="ARBA00023270"/>
    </source>
</evidence>
<keyword evidence="8 11" id="KW-0456">Lyase</keyword>
<dbReference type="InterPro" id="IPR013785">
    <property type="entry name" value="Aldolase_TIM"/>
</dbReference>
<dbReference type="UniPathway" id="UPA00034">
    <property type="reaction ID" value="UER00017"/>
</dbReference>
<sequence length="296" mass="32238">MNFEGTYVAMVTPFDEKGYIDEEGFRFNINYLIEKGVNGLVGAGTTGESATITHEEHRQIIEILVDEVDGRVETIAGTGSNSTTEAVHLTKYAKDAGADAALVITPYYNKPQQHALVEHYRALGECDIPVIAYNVPSRTGINMDVETIVEIAKIENIDAVKEASGSVDKVSDIYRALTLEGLEDDFNILSGEDSLTLPIMAVGGTGVISASANIDAKRMVLMVDSILNDDYTRACELHYEMLDLIRALFIESNPVPVKTAMGIMGLPSGPLREPLAPMKEENLEVLKKALKDSELI</sequence>
<comment type="subcellular location">
    <subcellularLocation>
        <location evidence="11">Cytoplasm</location>
    </subcellularLocation>
</comment>
<dbReference type="CDD" id="cd00950">
    <property type="entry name" value="DHDPS"/>
    <property type="match status" value="1"/>
</dbReference>
<reference evidence="15 16" key="1">
    <citation type="submission" date="2015-04" db="EMBL/GenBank/DDBJ databases">
        <title>The complete genome sequence of the rumen methanogen Methanobrevibacter millerae SM9.</title>
        <authorList>
            <person name="Leahy S.C."/>
            <person name="Kelly W.J."/>
            <person name="Pacheco D.M."/>
            <person name="Li D."/>
            <person name="Altermann E."/>
            <person name="Attwood G.T."/>
        </authorList>
    </citation>
    <scope>NUCLEOTIDE SEQUENCE [LARGE SCALE GENOMIC DNA]</scope>
    <source>
        <strain evidence="15 16">SM9</strain>
    </source>
</reference>